<keyword evidence="2" id="KW-0812">Transmembrane</keyword>
<dbReference type="PaxDb" id="547559-Nmag_1817"/>
<protein>
    <recommendedName>
        <fullName evidence="7">Glycerophosphoryl diester phosphodiesterase membrane domain-containing protein</fullName>
    </recommendedName>
</protein>
<evidence type="ECO:0000256" key="1">
    <source>
        <dbReference type="SAM" id="MobiDB-lite"/>
    </source>
</evidence>
<organism evidence="3 5">
    <name type="scientific">Natrialba magadii (strain ATCC 43099 / DSM 3394 / CCM 3739 / CIP 104546 / IAM 13178 / JCM 8861 / NBRC 102185 / NCIMB 2190 / MS3)</name>
    <name type="common">Natronobacterium magadii</name>
    <dbReference type="NCBI Taxonomy" id="547559"/>
    <lineage>
        <taxon>Archaea</taxon>
        <taxon>Methanobacteriati</taxon>
        <taxon>Methanobacteriota</taxon>
        <taxon>Stenosarchaea group</taxon>
        <taxon>Halobacteria</taxon>
        <taxon>Halobacteriales</taxon>
        <taxon>Natrialbaceae</taxon>
        <taxon>Natrialba</taxon>
    </lineage>
</organism>
<evidence type="ECO:0000256" key="2">
    <source>
        <dbReference type="SAM" id="Phobius"/>
    </source>
</evidence>
<dbReference type="OrthoDB" id="163788at2157"/>
<dbReference type="Proteomes" id="UP000011543">
    <property type="component" value="Unassembled WGS sequence"/>
</dbReference>
<evidence type="ECO:0000313" key="5">
    <source>
        <dbReference type="Proteomes" id="UP000001879"/>
    </source>
</evidence>
<evidence type="ECO:0000313" key="3">
    <source>
        <dbReference type="EMBL" id="ADD05391.1"/>
    </source>
</evidence>
<keyword evidence="5" id="KW-1185">Reference proteome</keyword>
<sequence>MFGSLFARFKTGLAIAKASFGILRREKWLLAFPVMYGLAWVVGLVGLFGGIVAALFGVGYGMALVEQFTTVSEGTADTAVTAFLVAASVGFMFVATSIATFFSAALVHAVGSLFADEPTSLRAGLAGAWESRRTILAWGAVGTVVGLIFQALESQDGWGAQIARSLAGFAWFAMTFFIVPVIVFQEGGVRKSLRESASLFRETWGQVGGISLGVGLVMMPLIVLTALAGIGAPMFALAEPWSVLTFTLVPTLLVIGVLLAVYQAATGIAKTALYKYARDGSLPPEFDGIDPDAITRPRRGGTGMTGQPSNREPGQI</sequence>
<dbReference type="HOGENOM" id="CLU_074083_0_0_2"/>
<evidence type="ECO:0008006" key="7">
    <source>
        <dbReference type="Google" id="ProtNLM"/>
    </source>
</evidence>
<keyword evidence="2" id="KW-0472">Membrane</keyword>
<keyword evidence="2" id="KW-1133">Transmembrane helix</keyword>
<feature type="transmembrane region" description="Helical" evidence="2">
    <location>
        <begin position="241"/>
        <end position="262"/>
    </location>
</feature>
<dbReference type="GeneID" id="8824658"/>
<feature type="transmembrane region" description="Helical" evidence="2">
    <location>
        <begin position="204"/>
        <end position="235"/>
    </location>
</feature>
<reference evidence="5" key="1">
    <citation type="submission" date="2010-02" db="EMBL/GenBank/DDBJ databases">
        <title>Complete sequence of chromosome of Natrialba magadii ATCC 43099.</title>
        <authorList>
            <consortium name="US DOE Joint Genome Institute"/>
            <person name="Lucas S."/>
            <person name="Copeland A."/>
            <person name="Lapidus A."/>
            <person name="Cheng J.-F."/>
            <person name="Bruce D."/>
            <person name="Goodwin L."/>
            <person name="Pitluck S."/>
            <person name="Davenport K."/>
            <person name="Saunders E."/>
            <person name="Detter J.C."/>
            <person name="Han C."/>
            <person name="Tapia R."/>
            <person name="Land M."/>
            <person name="Hauser L."/>
            <person name="Kyrpides N."/>
            <person name="Mikhailova N."/>
            <person name="De Castro R.E."/>
            <person name="Maupin-Furlow J.A."/>
            <person name="Woyke T."/>
        </authorList>
    </citation>
    <scope>NUCLEOTIDE SEQUENCE [LARGE SCALE GENOMIC DNA]</scope>
    <source>
        <strain evidence="5">ATCC 43099 / DSM 3394 / CCM 3739 / CIP 104546 / IAM 13178 / JCM 8861 / NBRC 102185 / NCIMB 2190 / MS3</strain>
    </source>
</reference>
<dbReference type="EMBL" id="CP001932">
    <property type="protein sequence ID" value="ADD05391.1"/>
    <property type="molecule type" value="Genomic_DNA"/>
</dbReference>
<dbReference type="InterPro" id="IPR046157">
    <property type="entry name" value="DUF6159"/>
</dbReference>
<dbReference type="eggNOG" id="arCOG08211">
    <property type="taxonomic scope" value="Archaea"/>
</dbReference>
<reference evidence="3 5" key="2">
    <citation type="journal article" date="2012" name="BMC Genomics">
        <title>A comparative genomics perspective on the genetic content of the alkaliphilic haloarchaeon Natrialba magadii ATCC 43099T.</title>
        <authorList>
            <person name="Siddaramappa S."/>
            <person name="Challacombe J.F."/>
            <person name="Decastro R.E."/>
            <person name="Pfeiffer F."/>
            <person name="Sastre D.E."/>
            <person name="Gimenez M.I."/>
            <person name="Paggi R.A."/>
            <person name="Detter J.C."/>
            <person name="Davenport K.W."/>
            <person name="Goodwin L.A."/>
            <person name="Kyrpides N."/>
            <person name="Tapia R."/>
            <person name="Pitluck S."/>
            <person name="Lucas S."/>
            <person name="Woyke T."/>
            <person name="Maupin-Furlow J.A."/>
        </authorList>
    </citation>
    <scope>NUCLEOTIDE SEQUENCE [LARGE SCALE GENOMIC DNA]</scope>
    <source>
        <strain evidence="3">ATCC 43099</strain>
        <strain evidence="5">ATCC 43099 / DSM 3394 / CCM 3739 / CIP 104546 / IAM 13178 / JCM 8861 / NBRC 102185 / NCIMB 2190 / MS3</strain>
    </source>
</reference>
<dbReference type="RefSeq" id="WP_004267624.1">
    <property type="nucleotide sequence ID" value="NC_013922.1"/>
</dbReference>
<dbReference type="EMBL" id="AOHS01000037">
    <property type="protein sequence ID" value="ELY29294.1"/>
    <property type="molecule type" value="Genomic_DNA"/>
</dbReference>
<feature type="region of interest" description="Disordered" evidence="1">
    <location>
        <begin position="287"/>
        <end position="316"/>
    </location>
</feature>
<dbReference type="Pfam" id="PF19656">
    <property type="entry name" value="DUF6159"/>
    <property type="match status" value="1"/>
</dbReference>
<name>D3SUY3_NATMM</name>
<gene>
    <name evidence="3" type="ordered locus">Nmag_1817</name>
    <name evidence="4" type="ORF">C500_11270</name>
</gene>
<dbReference type="KEGG" id="nmg:Nmag_1817"/>
<evidence type="ECO:0000313" key="4">
    <source>
        <dbReference type="EMBL" id="ELY29294.1"/>
    </source>
</evidence>
<dbReference type="AlphaFoldDB" id="D3SUY3"/>
<dbReference type="PATRIC" id="fig|547559.17.peg.2226"/>
<reference evidence="3" key="4">
    <citation type="submission" date="2016-09" db="EMBL/GenBank/DDBJ databases">
        <authorList>
            <person name="Pfeiffer F."/>
        </authorList>
    </citation>
    <scope>NUCLEOTIDE SEQUENCE</scope>
    <source>
        <strain evidence="3">ATCC 43099</strain>
    </source>
</reference>
<accession>D3SUY3</accession>
<evidence type="ECO:0000313" key="6">
    <source>
        <dbReference type="Proteomes" id="UP000011543"/>
    </source>
</evidence>
<reference evidence="4 6" key="3">
    <citation type="journal article" date="2014" name="PLoS Genet.">
        <title>Phylogenetically driven sequencing of extremely halophilic archaea reveals strategies for static and dynamic osmo-response.</title>
        <authorList>
            <person name="Becker E.A."/>
            <person name="Seitzer P.M."/>
            <person name="Tritt A."/>
            <person name="Larsen D."/>
            <person name="Krusor M."/>
            <person name="Yao A.I."/>
            <person name="Wu D."/>
            <person name="Madern D."/>
            <person name="Eisen J.A."/>
            <person name="Darling A.E."/>
            <person name="Facciotti M.T."/>
        </authorList>
    </citation>
    <scope>NUCLEOTIDE SEQUENCE [LARGE SCALE GENOMIC DNA]</scope>
    <source>
        <strain evidence="6">ATCC 43099 / DSM 3394 / CCM 3739 / CIP 104546 / IAM 13178 / JCM 8861 / NBRC 102185 / NCIMB 2190 / MS3</strain>
        <strain evidence="4">MS-3</strain>
    </source>
</reference>
<feature type="transmembrane region" description="Helical" evidence="2">
    <location>
        <begin position="164"/>
        <end position="184"/>
    </location>
</feature>
<dbReference type="STRING" id="547559.Nmag_1817"/>
<dbReference type="Proteomes" id="UP000001879">
    <property type="component" value="Chromosome"/>
</dbReference>
<feature type="transmembrane region" description="Helical" evidence="2">
    <location>
        <begin position="82"/>
        <end position="115"/>
    </location>
</feature>
<proteinExistence type="predicted"/>
<feature type="transmembrane region" description="Helical" evidence="2">
    <location>
        <begin position="34"/>
        <end position="62"/>
    </location>
</feature>
<feature type="compositionally biased region" description="Polar residues" evidence="1">
    <location>
        <begin position="307"/>
        <end position="316"/>
    </location>
</feature>
<feature type="transmembrane region" description="Helical" evidence="2">
    <location>
        <begin position="135"/>
        <end position="152"/>
    </location>
</feature>